<dbReference type="HOGENOM" id="CLU_3126041_0_0_1"/>
<dbReference type="Proteomes" id="UP000011668">
    <property type="component" value="Unassembled WGS sequence"/>
</dbReference>
<dbReference type="AlphaFoldDB" id="L8X772"/>
<proteinExistence type="predicted"/>
<name>L8X772_THACA</name>
<protein>
    <submittedName>
        <fullName evidence="4">Fungal cellulose binding domain-containing protein</fullName>
    </submittedName>
</protein>
<accession>L8X772</accession>
<sequence length="50" mass="5556">MFKSLSLGSLAVAFLASGVVAQQPEWAQCGGINWTGEWKNLRFWSELRQG</sequence>
<keyword evidence="1 2" id="KW-0732">Signal</keyword>
<dbReference type="EMBL" id="AFRT01000253">
    <property type="protein sequence ID" value="ELU44883.1"/>
    <property type="molecule type" value="Genomic_DNA"/>
</dbReference>
<organism evidence="4 5">
    <name type="scientific">Thanatephorus cucumeris (strain AG1-IA)</name>
    <name type="common">Rice sheath blight fungus</name>
    <name type="synonym">Rhizoctonia solani</name>
    <dbReference type="NCBI Taxonomy" id="983506"/>
    <lineage>
        <taxon>Eukaryota</taxon>
        <taxon>Fungi</taxon>
        <taxon>Dikarya</taxon>
        <taxon>Basidiomycota</taxon>
        <taxon>Agaricomycotina</taxon>
        <taxon>Agaricomycetes</taxon>
        <taxon>Cantharellales</taxon>
        <taxon>Ceratobasidiaceae</taxon>
        <taxon>Rhizoctonia</taxon>
        <taxon>Rhizoctonia solani AG-1</taxon>
    </lineage>
</organism>
<dbReference type="GO" id="GO:0005576">
    <property type="term" value="C:extracellular region"/>
    <property type="evidence" value="ECO:0007669"/>
    <property type="project" value="InterPro"/>
</dbReference>
<feature type="signal peptide" evidence="2">
    <location>
        <begin position="1"/>
        <end position="21"/>
    </location>
</feature>
<dbReference type="OrthoDB" id="1600564at2759"/>
<evidence type="ECO:0000259" key="3">
    <source>
        <dbReference type="Pfam" id="PF00734"/>
    </source>
</evidence>
<dbReference type="GO" id="GO:0005975">
    <property type="term" value="P:carbohydrate metabolic process"/>
    <property type="evidence" value="ECO:0007669"/>
    <property type="project" value="InterPro"/>
</dbReference>
<comment type="caution">
    <text evidence="4">The sequence shown here is derived from an EMBL/GenBank/DDBJ whole genome shotgun (WGS) entry which is preliminary data.</text>
</comment>
<dbReference type="InterPro" id="IPR000254">
    <property type="entry name" value="CBD"/>
</dbReference>
<reference evidence="4 5" key="1">
    <citation type="journal article" date="2013" name="Nat. Commun.">
        <title>The evolution and pathogenic mechanisms of the rice sheath blight pathogen.</title>
        <authorList>
            <person name="Zheng A."/>
            <person name="Lin R."/>
            <person name="Xu L."/>
            <person name="Qin P."/>
            <person name="Tang C."/>
            <person name="Ai P."/>
            <person name="Zhang D."/>
            <person name="Liu Y."/>
            <person name="Sun Z."/>
            <person name="Feng H."/>
            <person name="Wang Y."/>
            <person name="Chen Y."/>
            <person name="Liang X."/>
            <person name="Fu R."/>
            <person name="Li Q."/>
            <person name="Zhang J."/>
            <person name="Yu X."/>
            <person name="Xie Z."/>
            <person name="Ding L."/>
            <person name="Guan P."/>
            <person name="Tang J."/>
            <person name="Liang Y."/>
            <person name="Wang S."/>
            <person name="Deng Q."/>
            <person name="Li S."/>
            <person name="Zhu J."/>
            <person name="Wang L."/>
            <person name="Liu H."/>
            <person name="Li P."/>
        </authorList>
    </citation>
    <scope>NUCLEOTIDE SEQUENCE [LARGE SCALE GENOMIC DNA]</scope>
    <source>
        <strain evidence="5">AG-1 IA</strain>
    </source>
</reference>
<evidence type="ECO:0000313" key="4">
    <source>
        <dbReference type="EMBL" id="ELU44883.1"/>
    </source>
</evidence>
<feature type="domain" description="CBM1" evidence="3">
    <location>
        <begin position="25"/>
        <end position="37"/>
    </location>
</feature>
<keyword evidence="5" id="KW-1185">Reference proteome</keyword>
<feature type="chain" id="PRO_5003997473" evidence="2">
    <location>
        <begin position="22"/>
        <end position="50"/>
    </location>
</feature>
<dbReference type="GO" id="GO:0030248">
    <property type="term" value="F:cellulose binding"/>
    <property type="evidence" value="ECO:0007669"/>
    <property type="project" value="InterPro"/>
</dbReference>
<gene>
    <name evidence="4" type="ORF">AG1IA_01092</name>
</gene>
<evidence type="ECO:0000256" key="2">
    <source>
        <dbReference type="SAM" id="SignalP"/>
    </source>
</evidence>
<evidence type="ECO:0000313" key="5">
    <source>
        <dbReference type="Proteomes" id="UP000011668"/>
    </source>
</evidence>
<dbReference type="Pfam" id="PF00734">
    <property type="entry name" value="CBM_1"/>
    <property type="match status" value="1"/>
</dbReference>
<evidence type="ECO:0000256" key="1">
    <source>
        <dbReference type="ARBA" id="ARBA00022729"/>
    </source>
</evidence>